<evidence type="ECO:0000313" key="1">
    <source>
        <dbReference type="EMBL" id="HAF2529859.1"/>
    </source>
</evidence>
<dbReference type="AlphaFoldDB" id="A0A744IVH0"/>
<reference evidence="1" key="1">
    <citation type="journal article" date="2018" name="Genome Biol.">
        <title>SKESA: strategic k-mer extension for scrupulous assemblies.</title>
        <authorList>
            <person name="Souvorov A."/>
            <person name="Agarwala R."/>
            <person name="Lipman D.J."/>
        </authorList>
    </citation>
    <scope>NUCLEOTIDE SEQUENCE</scope>
    <source>
        <strain evidence="1">MA.04ba 6789-3</strain>
    </source>
</reference>
<accession>A0A744IVH0</accession>
<comment type="caution">
    <text evidence="1">The sequence shown here is derived from an EMBL/GenBank/DDBJ whole genome shotgun (WGS) entry which is preliminary data.</text>
</comment>
<proteinExistence type="predicted"/>
<sequence length="61" mass="7006">MKREELERLYSISAQLKKGLENISTGRMDTGKAWVEEGAWALNILLRLVESENSRGRLDNE</sequence>
<organism evidence="1">
    <name type="scientific">Salmonella enterica</name>
    <name type="common">Salmonella choleraesuis</name>
    <dbReference type="NCBI Taxonomy" id="28901"/>
    <lineage>
        <taxon>Bacteria</taxon>
        <taxon>Pseudomonadati</taxon>
        <taxon>Pseudomonadota</taxon>
        <taxon>Gammaproteobacteria</taxon>
        <taxon>Enterobacterales</taxon>
        <taxon>Enterobacteriaceae</taxon>
        <taxon>Salmonella</taxon>
    </lineage>
</organism>
<protein>
    <submittedName>
        <fullName evidence="1">Uncharacterized protein</fullName>
    </submittedName>
</protein>
<reference evidence="1" key="2">
    <citation type="submission" date="2020-02" db="EMBL/GenBank/DDBJ databases">
        <authorList>
            <consortium name="NCBI Pathogen Detection Project"/>
        </authorList>
    </citation>
    <scope>NUCLEOTIDE SEQUENCE</scope>
    <source>
        <strain evidence="1">MA.04ba 6789-3</strain>
    </source>
</reference>
<dbReference type="EMBL" id="DAAUQW010000024">
    <property type="protein sequence ID" value="HAF2529859.1"/>
    <property type="molecule type" value="Genomic_DNA"/>
</dbReference>
<gene>
    <name evidence="1" type="ORF">G9E92_004969</name>
</gene>
<name>A0A744IVH0_SALER</name>